<protein>
    <recommendedName>
        <fullName evidence="4">30S ribosomal protein S21</fullName>
    </recommendedName>
</protein>
<sequence length="79" mass="9259">MTKIEVKRGANETSTSLLRRFSKRVSSASTLRKVRANQYSERAKSDLKKKLEALKRMAKRADTERLRKLGKIKDVFYRK</sequence>
<dbReference type="EMBL" id="MHTM01000016">
    <property type="protein sequence ID" value="OHA62369.1"/>
    <property type="molecule type" value="Genomic_DNA"/>
</dbReference>
<comment type="caution">
    <text evidence="2">The sequence shown here is derived from an EMBL/GenBank/DDBJ whole genome shotgun (WGS) entry which is preliminary data.</text>
</comment>
<accession>A0A1G2QQH2</accession>
<keyword evidence="1" id="KW-0175">Coiled coil</keyword>
<dbReference type="Proteomes" id="UP000177140">
    <property type="component" value="Unassembled WGS sequence"/>
</dbReference>
<name>A0A1G2QQH2_9BACT</name>
<evidence type="ECO:0008006" key="4">
    <source>
        <dbReference type="Google" id="ProtNLM"/>
    </source>
</evidence>
<proteinExistence type="predicted"/>
<gene>
    <name evidence="2" type="ORF">A2556_01570</name>
</gene>
<evidence type="ECO:0000256" key="1">
    <source>
        <dbReference type="SAM" id="Coils"/>
    </source>
</evidence>
<evidence type="ECO:0000313" key="2">
    <source>
        <dbReference type="EMBL" id="OHA62369.1"/>
    </source>
</evidence>
<organism evidence="2 3">
    <name type="scientific">Candidatus Vogelbacteria bacterium RIFOXYD2_FULL_44_9</name>
    <dbReference type="NCBI Taxonomy" id="1802441"/>
    <lineage>
        <taxon>Bacteria</taxon>
        <taxon>Candidatus Vogeliibacteriota</taxon>
    </lineage>
</organism>
<evidence type="ECO:0000313" key="3">
    <source>
        <dbReference type="Proteomes" id="UP000177140"/>
    </source>
</evidence>
<dbReference type="AlphaFoldDB" id="A0A1G2QQH2"/>
<reference evidence="2 3" key="1">
    <citation type="journal article" date="2016" name="Nat. Commun.">
        <title>Thousands of microbial genomes shed light on interconnected biogeochemical processes in an aquifer system.</title>
        <authorList>
            <person name="Anantharaman K."/>
            <person name="Brown C.T."/>
            <person name="Hug L.A."/>
            <person name="Sharon I."/>
            <person name="Castelle C.J."/>
            <person name="Probst A.J."/>
            <person name="Thomas B.C."/>
            <person name="Singh A."/>
            <person name="Wilkins M.J."/>
            <person name="Karaoz U."/>
            <person name="Brodie E.L."/>
            <person name="Williams K.H."/>
            <person name="Hubbard S.S."/>
            <person name="Banfield J.F."/>
        </authorList>
    </citation>
    <scope>NUCLEOTIDE SEQUENCE [LARGE SCALE GENOMIC DNA]</scope>
</reference>
<feature type="coiled-coil region" evidence="1">
    <location>
        <begin position="37"/>
        <end position="64"/>
    </location>
</feature>